<keyword evidence="3" id="KW-1185">Reference proteome</keyword>
<keyword evidence="1" id="KW-0175">Coiled coil</keyword>
<organism evidence="2 3">
    <name type="scientific">Gigaspora rosea</name>
    <dbReference type="NCBI Taxonomy" id="44941"/>
    <lineage>
        <taxon>Eukaryota</taxon>
        <taxon>Fungi</taxon>
        <taxon>Fungi incertae sedis</taxon>
        <taxon>Mucoromycota</taxon>
        <taxon>Glomeromycotina</taxon>
        <taxon>Glomeromycetes</taxon>
        <taxon>Diversisporales</taxon>
        <taxon>Gigasporaceae</taxon>
        <taxon>Gigaspora</taxon>
    </lineage>
</organism>
<evidence type="ECO:0000256" key="1">
    <source>
        <dbReference type="SAM" id="Coils"/>
    </source>
</evidence>
<accession>A0A397U1G8</accession>
<protein>
    <submittedName>
        <fullName evidence="2">Uncharacterized protein</fullName>
    </submittedName>
</protein>
<evidence type="ECO:0000313" key="3">
    <source>
        <dbReference type="Proteomes" id="UP000266673"/>
    </source>
</evidence>
<name>A0A397U1G8_9GLOM</name>
<evidence type="ECO:0000313" key="2">
    <source>
        <dbReference type="EMBL" id="RIB00916.1"/>
    </source>
</evidence>
<reference evidence="2 3" key="1">
    <citation type="submission" date="2018-06" db="EMBL/GenBank/DDBJ databases">
        <title>Comparative genomics reveals the genomic features of Rhizophagus irregularis, R. cerebriforme, R. diaphanum and Gigaspora rosea, and their symbiotic lifestyle signature.</title>
        <authorList>
            <person name="Morin E."/>
            <person name="San Clemente H."/>
            <person name="Chen E.C.H."/>
            <person name="De La Providencia I."/>
            <person name="Hainaut M."/>
            <person name="Kuo A."/>
            <person name="Kohler A."/>
            <person name="Murat C."/>
            <person name="Tang N."/>
            <person name="Roy S."/>
            <person name="Loubradou J."/>
            <person name="Henrissat B."/>
            <person name="Grigoriev I.V."/>
            <person name="Corradi N."/>
            <person name="Roux C."/>
            <person name="Martin F.M."/>
        </authorList>
    </citation>
    <scope>NUCLEOTIDE SEQUENCE [LARGE SCALE GENOMIC DNA]</scope>
    <source>
        <strain evidence="2 3">DAOM 194757</strain>
    </source>
</reference>
<sequence length="84" mass="10052">MTCTKKADSVPSRMARLQNRLIDYQELVQEINPPDIKALQQTSRKLEDENGELRRRVRDIERRKVEEAEELKEENRELEEEIKS</sequence>
<dbReference type="EMBL" id="QKWP01003474">
    <property type="protein sequence ID" value="RIB00916.1"/>
    <property type="molecule type" value="Genomic_DNA"/>
</dbReference>
<proteinExistence type="predicted"/>
<comment type="caution">
    <text evidence="2">The sequence shown here is derived from an EMBL/GenBank/DDBJ whole genome shotgun (WGS) entry which is preliminary data.</text>
</comment>
<dbReference type="Proteomes" id="UP000266673">
    <property type="component" value="Unassembled WGS sequence"/>
</dbReference>
<feature type="coiled-coil region" evidence="1">
    <location>
        <begin position="36"/>
        <end position="84"/>
    </location>
</feature>
<dbReference type="AlphaFoldDB" id="A0A397U1G8"/>
<gene>
    <name evidence="2" type="ORF">C2G38_2232452</name>
</gene>